<dbReference type="AlphaFoldDB" id="A0A2T2N5Q0"/>
<accession>A0A2T2N5Q0</accession>
<proteinExistence type="predicted"/>
<keyword evidence="3" id="KW-1185">Reference proteome</keyword>
<evidence type="ECO:0000313" key="3">
    <source>
        <dbReference type="Proteomes" id="UP000240883"/>
    </source>
</evidence>
<feature type="compositionally biased region" description="Polar residues" evidence="1">
    <location>
        <begin position="39"/>
        <end position="50"/>
    </location>
</feature>
<feature type="region of interest" description="Disordered" evidence="1">
    <location>
        <begin position="80"/>
        <end position="130"/>
    </location>
</feature>
<evidence type="ECO:0000313" key="2">
    <source>
        <dbReference type="EMBL" id="PSN60719.1"/>
    </source>
</evidence>
<protein>
    <submittedName>
        <fullName evidence="2">Uncharacterized protein</fullName>
    </submittedName>
</protein>
<name>A0A2T2N5Q0_CORCC</name>
<evidence type="ECO:0000256" key="1">
    <source>
        <dbReference type="SAM" id="MobiDB-lite"/>
    </source>
</evidence>
<feature type="compositionally biased region" description="Gly residues" evidence="1">
    <location>
        <begin position="97"/>
        <end position="111"/>
    </location>
</feature>
<dbReference type="Proteomes" id="UP000240883">
    <property type="component" value="Unassembled WGS sequence"/>
</dbReference>
<dbReference type="EMBL" id="KZ678147">
    <property type="protein sequence ID" value="PSN60719.1"/>
    <property type="molecule type" value="Genomic_DNA"/>
</dbReference>
<reference evidence="2 3" key="1">
    <citation type="journal article" date="2018" name="Front. Microbiol.">
        <title>Genome-Wide Analysis of Corynespora cassiicola Leaf Fall Disease Putative Effectors.</title>
        <authorList>
            <person name="Lopez D."/>
            <person name="Ribeiro S."/>
            <person name="Label P."/>
            <person name="Fumanal B."/>
            <person name="Venisse J.S."/>
            <person name="Kohler A."/>
            <person name="de Oliveira R.R."/>
            <person name="Labutti K."/>
            <person name="Lipzen A."/>
            <person name="Lail K."/>
            <person name="Bauer D."/>
            <person name="Ohm R.A."/>
            <person name="Barry K.W."/>
            <person name="Spatafora J."/>
            <person name="Grigoriev I.V."/>
            <person name="Martin F.M."/>
            <person name="Pujade-Renaud V."/>
        </authorList>
    </citation>
    <scope>NUCLEOTIDE SEQUENCE [LARGE SCALE GENOMIC DNA]</scope>
    <source>
        <strain evidence="2 3">Philippines</strain>
    </source>
</reference>
<feature type="region of interest" description="Disordered" evidence="1">
    <location>
        <begin position="22"/>
        <end position="60"/>
    </location>
</feature>
<organism evidence="2 3">
    <name type="scientific">Corynespora cassiicola Philippines</name>
    <dbReference type="NCBI Taxonomy" id="1448308"/>
    <lineage>
        <taxon>Eukaryota</taxon>
        <taxon>Fungi</taxon>
        <taxon>Dikarya</taxon>
        <taxon>Ascomycota</taxon>
        <taxon>Pezizomycotina</taxon>
        <taxon>Dothideomycetes</taxon>
        <taxon>Pleosporomycetidae</taxon>
        <taxon>Pleosporales</taxon>
        <taxon>Corynesporascaceae</taxon>
        <taxon>Corynespora</taxon>
    </lineage>
</organism>
<sequence length="130" mass="13841">MFKPIRIHLSIRSRFLMIQPPSTQPHLQPPSSPGHIRTISLSPSSTSAQNPLYWPPRPPRDMTTSLTLLQWHTLCTFDPCSPRTLESQLSEGKAESGAGGGGASGDGGGGATRPNTTEMSEATGEEKGST</sequence>
<gene>
    <name evidence="2" type="ORF">BS50DRAFT_625762</name>
</gene>